<feature type="compositionally biased region" description="Polar residues" evidence="1">
    <location>
        <begin position="54"/>
        <end position="72"/>
    </location>
</feature>
<dbReference type="InterPro" id="IPR013927">
    <property type="entry name" value="TF_Opi1_Ccg-8"/>
</dbReference>
<feature type="compositionally biased region" description="Basic and acidic residues" evidence="1">
    <location>
        <begin position="104"/>
        <end position="114"/>
    </location>
</feature>
<dbReference type="PANTHER" id="PTHR38406">
    <property type="entry name" value="TRANSCRIPTIONAL REPRESSOR OPI1"/>
    <property type="match status" value="1"/>
</dbReference>
<dbReference type="GO" id="GO:0005783">
    <property type="term" value="C:endoplasmic reticulum"/>
    <property type="evidence" value="ECO:0007669"/>
    <property type="project" value="TreeGrafter"/>
</dbReference>
<feature type="compositionally biased region" description="Basic and acidic residues" evidence="1">
    <location>
        <begin position="359"/>
        <end position="375"/>
    </location>
</feature>
<dbReference type="GO" id="GO:0003714">
    <property type="term" value="F:transcription corepressor activity"/>
    <property type="evidence" value="ECO:0007669"/>
    <property type="project" value="InterPro"/>
</dbReference>
<dbReference type="Pfam" id="PF08618">
    <property type="entry name" value="Opi1"/>
    <property type="match status" value="1"/>
</dbReference>
<dbReference type="GO" id="GO:0030968">
    <property type="term" value="P:endoplasmic reticulum unfolded protein response"/>
    <property type="evidence" value="ECO:0007669"/>
    <property type="project" value="TreeGrafter"/>
</dbReference>
<dbReference type="GO" id="GO:0008654">
    <property type="term" value="P:phospholipid biosynthetic process"/>
    <property type="evidence" value="ECO:0007669"/>
    <property type="project" value="TreeGrafter"/>
</dbReference>
<sequence length="512" mass="56140">MEATQGRPPEYDAPRSPEAVVWPSVPSHDPEKSEVTLPNIRTALSADLERKSPSQDVNSPRNPHASPRSNGSLPRIDPGRTWSDAQKEDTTMASPVDTGSVVSADERTPNERMVAETLSEMRNSDVRSSRSQSMNGIANGSPNGTHSTEPEPILELVSQVHPWVGGTINASVSAYTTTKYYSPRIVQWGVQAMERNVGTPVFSAVGSVGRFTGIEGNIRRHLEDRRPGDLERNAGSAMEIDGQDTAVARLGRNGEQLPAYGASRPPSYREEESPASVDRTNGVATRDRPPANRSWSSQVWVTTSGLSVALSTTSRQSLRFCLKLLADQIGNVNQLTRALSMLLQDYEETRRRAYNTDSAMEKGQRPSTPDRDEGARRIAESIRQTSENIWQALRQVTTAVSNYCGGALPDNARQFVRAQLLSLPARWRLVTQSHTSESNTTRAAQRMIDFAGQGLDMMSEVSGVLQATLESAEGWLARVGRQDQQDTTMQDVDAASNEKQPSQQPESQPEKS</sequence>
<keyword evidence="3" id="KW-1185">Reference proteome</keyword>
<feature type="region of interest" description="Disordered" evidence="1">
    <location>
        <begin position="353"/>
        <end position="375"/>
    </location>
</feature>
<evidence type="ECO:0000313" key="2">
    <source>
        <dbReference type="EMBL" id="CAK3828530.1"/>
    </source>
</evidence>
<feature type="compositionally biased region" description="Low complexity" evidence="1">
    <location>
        <begin position="485"/>
        <end position="512"/>
    </location>
</feature>
<evidence type="ECO:0000256" key="1">
    <source>
        <dbReference type="SAM" id="MobiDB-lite"/>
    </source>
</evidence>
<reference evidence="2" key="1">
    <citation type="submission" date="2023-11" db="EMBL/GenBank/DDBJ databases">
        <authorList>
            <person name="Alioto T."/>
            <person name="Alioto T."/>
            <person name="Gomez Garrido J."/>
        </authorList>
    </citation>
    <scope>NUCLEOTIDE SEQUENCE</scope>
</reference>
<dbReference type="PANTHER" id="PTHR38406:SF1">
    <property type="entry name" value="TRANSCRIPTIONAL REPRESSOR OPI1"/>
    <property type="match status" value="1"/>
</dbReference>
<feature type="compositionally biased region" description="Polar residues" evidence="1">
    <location>
        <begin position="129"/>
        <end position="147"/>
    </location>
</feature>
<organism evidence="2 3">
    <name type="scientific">Lecanosticta acicola</name>
    <dbReference type="NCBI Taxonomy" id="111012"/>
    <lineage>
        <taxon>Eukaryota</taxon>
        <taxon>Fungi</taxon>
        <taxon>Dikarya</taxon>
        <taxon>Ascomycota</taxon>
        <taxon>Pezizomycotina</taxon>
        <taxon>Dothideomycetes</taxon>
        <taxon>Dothideomycetidae</taxon>
        <taxon>Mycosphaerellales</taxon>
        <taxon>Mycosphaerellaceae</taxon>
        <taxon>Lecanosticta</taxon>
    </lineage>
</organism>
<dbReference type="Proteomes" id="UP001296104">
    <property type="component" value="Unassembled WGS sequence"/>
</dbReference>
<name>A0AAI8YSR0_9PEZI</name>
<dbReference type="AlphaFoldDB" id="A0AAI8YSR0"/>
<dbReference type="EMBL" id="CAVMBE010000005">
    <property type="protein sequence ID" value="CAK3828530.1"/>
    <property type="molecule type" value="Genomic_DNA"/>
</dbReference>
<evidence type="ECO:0000313" key="3">
    <source>
        <dbReference type="Proteomes" id="UP001296104"/>
    </source>
</evidence>
<evidence type="ECO:0008006" key="4">
    <source>
        <dbReference type="Google" id="ProtNLM"/>
    </source>
</evidence>
<dbReference type="GO" id="GO:0006357">
    <property type="term" value="P:regulation of transcription by RNA polymerase II"/>
    <property type="evidence" value="ECO:0007669"/>
    <property type="project" value="TreeGrafter"/>
</dbReference>
<dbReference type="GO" id="GO:0005634">
    <property type="term" value="C:nucleus"/>
    <property type="evidence" value="ECO:0007669"/>
    <property type="project" value="TreeGrafter"/>
</dbReference>
<comment type="caution">
    <text evidence="2">The sequence shown here is derived from an EMBL/GenBank/DDBJ whole genome shotgun (WGS) entry which is preliminary data.</text>
</comment>
<feature type="region of interest" description="Disordered" evidence="1">
    <location>
        <begin position="1"/>
        <end position="148"/>
    </location>
</feature>
<accession>A0AAI8YSR0</accession>
<proteinExistence type="predicted"/>
<feature type="region of interest" description="Disordered" evidence="1">
    <location>
        <begin position="252"/>
        <end position="293"/>
    </location>
</feature>
<feature type="region of interest" description="Disordered" evidence="1">
    <location>
        <begin position="477"/>
        <end position="512"/>
    </location>
</feature>
<gene>
    <name evidence="2" type="ORF">LECACI_7A001302</name>
</gene>
<protein>
    <recommendedName>
        <fullName evidence="4">Opi1-domain-containing protein</fullName>
    </recommendedName>
</protein>